<dbReference type="SUPFAM" id="SSF53850">
    <property type="entry name" value="Periplasmic binding protein-like II"/>
    <property type="match status" value="1"/>
</dbReference>
<dbReference type="InterPro" id="IPR030678">
    <property type="entry name" value="Peptide/Ni-bd"/>
</dbReference>
<dbReference type="Gene3D" id="3.10.105.10">
    <property type="entry name" value="Dipeptide-binding Protein, Domain 3"/>
    <property type="match status" value="1"/>
</dbReference>
<dbReference type="Gene3D" id="3.40.190.10">
    <property type="entry name" value="Periplasmic binding protein-like II"/>
    <property type="match status" value="1"/>
</dbReference>
<evidence type="ECO:0000256" key="1">
    <source>
        <dbReference type="ARBA" id="ARBA00022729"/>
    </source>
</evidence>
<accession>A0AB39U5R9</accession>
<dbReference type="PANTHER" id="PTHR30290">
    <property type="entry name" value="PERIPLASMIC BINDING COMPONENT OF ABC TRANSPORTER"/>
    <property type="match status" value="1"/>
</dbReference>
<feature type="signal peptide" evidence="2">
    <location>
        <begin position="1"/>
        <end position="22"/>
    </location>
</feature>
<dbReference type="GO" id="GO:0043190">
    <property type="term" value="C:ATP-binding cassette (ABC) transporter complex"/>
    <property type="evidence" value="ECO:0007669"/>
    <property type="project" value="InterPro"/>
</dbReference>
<keyword evidence="1 2" id="KW-0732">Signal</keyword>
<organism evidence="4">
    <name type="scientific">Bifidobacterium aquikefiricola</name>
    <dbReference type="NCBI Taxonomy" id="3059038"/>
    <lineage>
        <taxon>Bacteria</taxon>
        <taxon>Bacillati</taxon>
        <taxon>Actinomycetota</taxon>
        <taxon>Actinomycetes</taxon>
        <taxon>Bifidobacteriales</taxon>
        <taxon>Bifidobacteriaceae</taxon>
        <taxon>Bifidobacterium</taxon>
    </lineage>
</organism>
<evidence type="ECO:0000313" key="4">
    <source>
        <dbReference type="EMBL" id="XDS44158.1"/>
    </source>
</evidence>
<dbReference type="RefSeq" id="WP_369343753.1">
    <property type="nucleotide sequence ID" value="NZ_CP129674.1"/>
</dbReference>
<proteinExistence type="predicted"/>
<dbReference type="PIRSF" id="PIRSF002741">
    <property type="entry name" value="MppA"/>
    <property type="match status" value="1"/>
</dbReference>
<dbReference type="GO" id="GO:0015833">
    <property type="term" value="P:peptide transport"/>
    <property type="evidence" value="ECO:0007669"/>
    <property type="project" value="TreeGrafter"/>
</dbReference>
<name>A0AB39U5R9_9BIFI</name>
<evidence type="ECO:0000259" key="3">
    <source>
        <dbReference type="Pfam" id="PF00496"/>
    </source>
</evidence>
<dbReference type="GO" id="GO:1904680">
    <property type="term" value="F:peptide transmembrane transporter activity"/>
    <property type="evidence" value="ECO:0007669"/>
    <property type="project" value="TreeGrafter"/>
</dbReference>
<dbReference type="EMBL" id="CP129674">
    <property type="protein sequence ID" value="XDS44158.1"/>
    <property type="molecule type" value="Genomic_DNA"/>
</dbReference>
<dbReference type="InterPro" id="IPR039424">
    <property type="entry name" value="SBP_5"/>
</dbReference>
<dbReference type="PROSITE" id="PS51257">
    <property type="entry name" value="PROKAR_LIPOPROTEIN"/>
    <property type="match status" value="1"/>
</dbReference>
<sequence length="521" mass="56652">MNALGKKLMAIGASVAVLISLAACGSSSASTSGKGVEGGTVHIALNATVTSLDPMITGAYVARDTMRSMYESLVTLKQDGSVGPLLAKSYKVSSDFKTFTFTLRSGVKFHNGETMKAEDVVASMQRWIKLSQIGSTFFTGSTVTSPDADTVVITSPKPVSTGLYLMADTGRIAAIMPKSVIDKATSTGVTEYIGTGPYEFSSWNKDNKIVLKKFADYSSPTGATNGYTGKRDAHADKLEFDFVTDGTTRLSGTLSGQYQIGYSLADSQYAQAKSNSSLKVEKDEMLETLIFNKQEGLFKDNTALRQAILATLNMSKIAKAGHQNSDLYTNDGALMPKNSPLRSNSSLKKYNHPDVTAAKKLIKESGYNGQTITFLTTKDYPYMYDESMEIQNELNAVGIKTNIQVLDWASVLQKMFQPGSWDMLISSYSYSANPICYSFFQASGAGWNTDPEFKEIADSINAATTQSAQKAGYDKLQDWFYDYVPNIIVSKYQQISAVSTKLNGYSSGMQGPVYYNLQLSE</sequence>
<feature type="domain" description="Solute-binding protein family 5" evidence="3">
    <location>
        <begin position="82"/>
        <end position="439"/>
    </location>
</feature>
<evidence type="ECO:0000256" key="2">
    <source>
        <dbReference type="SAM" id="SignalP"/>
    </source>
</evidence>
<dbReference type="Gene3D" id="3.90.76.10">
    <property type="entry name" value="Dipeptide-binding Protein, Domain 1"/>
    <property type="match status" value="1"/>
</dbReference>
<protein>
    <submittedName>
        <fullName evidence="4">ABC transporter substrate-binding protein</fullName>
    </submittedName>
</protein>
<dbReference type="InterPro" id="IPR000914">
    <property type="entry name" value="SBP_5_dom"/>
</dbReference>
<reference evidence="4" key="1">
    <citation type="submission" date="2023-07" db="EMBL/GenBank/DDBJ databases">
        <title>Bifidobacterium aquikefiriaerophilum sp. nov. and Bifidobacterium eccum sp. nov., isolated from water kefir.</title>
        <authorList>
            <person name="Breselge S."/>
            <person name="Bellassi P."/>
            <person name="Barcenilla C."/>
            <person name="Alvarez-Ordonez A."/>
            <person name="Morelli L."/>
            <person name="Cotter P.D."/>
        </authorList>
    </citation>
    <scope>NUCLEOTIDE SEQUENCE</scope>
    <source>
        <strain evidence="4">WK041_4_12</strain>
    </source>
</reference>
<dbReference type="PANTHER" id="PTHR30290:SF38">
    <property type="entry name" value="D,D-DIPEPTIDE-BINDING PERIPLASMIC PROTEIN DDPA-RELATED"/>
    <property type="match status" value="1"/>
</dbReference>
<dbReference type="Pfam" id="PF00496">
    <property type="entry name" value="SBP_bac_5"/>
    <property type="match status" value="1"/>
</dbReference>
<gene>
    <name evidence="4" type="ORF">QN215_07775</name>
</gene>
<feature type="chain" id="PRO_5044210825" evidence="2">
    <location>
        <begin position="23"/>
        <end position="521"/>
    </location>
</feature>
<dbReference type="GO" id="GO:0042597">
    <property type="term" value="C:periplasmic space"/>
    <property type="evidence" value="ECO:0007669"/>
    <property type="project" value="UniProtKB-ARBA"/>
</dbReference>
<dbReference type="KEGG" id="baqk:QN215_07775"/>
<dbReference type="AlphaFoldDB" id="A0AB39U5R9"/>